<keyword evidence="2" id="KW-1185">Reference proteome</keyword>
<reference evidence="1" key="1">
    <citation type="submission" date="2020-05" db="EMBL/GenBank/DDBJ databases">
        <title>Large-scale comparative analyses of tick genomes elucidate their genetic diversity and vector capacities.</title>
        <authorList>
            <person name="Jia N."/>
            <person name="Wang J."/>
            <person name="Shi W."/>
            <person name="Du L."/>
            <person name="Sun Y."/>
            <person name="Zhan W."/>
            <person name="Jiang J."/>
            <person name="Wang Q."/>
            <person name="Zhang B."/>
            <person name="Ji P."/>
            <person name="Sakyi L.B."/>
            <person name="Cui X."/>
            <person name="Yuan T."/>
            <person name="Jiang B."/>
            <person name="Yang W."/>
            <person name="Lam T.T.-Y."/>
            <person name="Chang Q."/>
            <person name="Ding S."/>
            <person name="Wang X."/>
            <person name="Zhu J."/>
            <person name="Ruan X."/>
            <person name="Zhao L."/>
            <person name="Wei J."/>
            <person name="Que T."/>
            <person name="Du C."/>
            <person name="Cheng J."/>
            <person name="Dai P."/>
            <person name="Han X."/>
            <person name="Huang E."/>
            <person name="Gao Y."/>
            <person name="Liu J."/>
            <person name="Shao H."/>
            <person name="Ye R."/>
            <person name="Li L."/>
            <person name="Wei W."/>
            <person name="Wang X."/>
            <person name="Wang C."/>
            <person name="Yang T."/>
            <person name="Huo Q."/>
            <person name="Li W."/>
            <person name="Guo W."/>
            <person name="Chen H."/>
            <person name="Zhou L."/>
            <person name="Ni X."/>
            <person name="Tian J."/>
            <person name="Zhou Y."/>
            <person name="Sheng Y."/>
            <person name="Liu T."/>
            <person name="Pan Y."/>
            <person name="Xia L."/>
            <person name="Li J."/>
            <person name="Zhao F."/>
            <person name="Cao W."/>
        </authorList>
    </citation>
    <scope>NUCLEOTIDE SEQUENCE</scope>
    <source>
        <strain evidence="1">Hyas-2018</strain>
    </source>
</reference>
<sequence>MAGKGWESQLLETGFLAIFFCPIWTWKQLPRDTPPSPVVVWGYRWLLFRIMLGAICCEIQRIGTTTAVGSKERRHEPYDRQRVLRHMSAADSAQRSDVPQQATNVLKPATLVLNAAAHGSAPSANMDDAGKSEAKKLRVDKDKRSTYDLSEDEDINCDETPIRPEDHNHSECKSVHQPKCANCGGNQAASYSGCPQNIAASKLRRHELIYGRLPPHNVPSPNPDTVRYMPSISNQEQEQTDKHSYSATLKRPGHQGPSTERHDQSTGNAAYCAEPSRESGRAAQQQPVPLSQQPHLTSYQRRQHSPPRHQSSQRPHQAALRQPAPTVPGASASTSDYAPVPMAHMLLPMLFTALRAILSAIPQANNVPETQPVPNPLSFYLHQTPEFVHKLEVIGNHIIELIVPWFMFLTRPFRIACGIIQISFQVILIMSGNLSFLNWLTILPSIPYFDDAMLKWMFSKKTSKQVALLAKETAEGKVKHRLQPPPPFLPSPGHPAVPWDQWKQAFQTYMVASGASDLPTERRKAILLTCLGMEGQRIFSTLTPADLQSGCATATVASPSSTSDTKSTSDAYDSATALFSDHFKCSVNVIVA</sequence>
<protein>
    <submittedName>
        <fullName evidence="1">Uncharacterized protein</fullName>
    </submittedName>
</protein>
<name>A0ACB7TFA4_HYAAI</name>
<dbReference type="Proteomes" id="UP000821845">
    <property type="component" value="Chromosome 1"/>
</dbReference>
<dbReference type="EMBL" id="CM023481">
    <property type="protein sequence ID" value="KAH6944819.1"/>
    <property type="molecule type" value="Genomic_DNA"/>
</dbReference>
<organism evidence="1 2">
    <name type="scientific">Hyalomma asiaticum</name>
    <name type="common">Tick</name>
    <dbReference type="NCBI Taxonomy" id="266040"/>
    <lineage>
        <taxon>Eukaryota</taxon>
        <taxon>Metazoa</taxon>
        <taxon>Ecdysozoa</taxon>
        <taxon>Arthropoda</taxon>
        <taxon>Chelicerata</taxon>
        <taxon>Arachnida</taxon>
        <taxon>Acari</taxon>
        <taxon>Parasitiformes</taxon>
        <taxon>Ixodida</taxon>
        <taxon>Ixodoidea</taxon>
        <taxon>Ixodidae</taxon>
        <taxon>Hyalomminae</taxon>
        <taxon>Hyalomma</taxon>
    </lineage>
</organism>
<gene>
    <name evidence="1" type="ORF">HPB50_005364</name>
</gene>
<comment type="caution">
    <text evidence="1">The sequence shown here is derived from an EMBL/GenBank/DDBJ whole genome shotgun (WGS) entry which is preliminary data.</text>
</comment>
<evidence type="ECO:0000313" key="2">
    <source>
        <dbReference type="Proteomes" id="UP000821845"/>
    </source>
</evidence>
<evidence type="ECO:0000313" key="1">
    <source>
        <dbReference type="EMBL" id="KAH6944819.1"/>
    </source>
</evidence>
<accession>A0ACB7TFA4</accession>
<proteinExistence type="predicted"/>